<feature type="domain" description="EamA" evidence="7">
    <location>
        <begin position="10"/>
        <end position="113"/>
    </location>
</feature>
<dbReference type="SUPFAM" id="SSF103481">
    <property type="entry name" value="Multidrug resistance efflux transporter EmrE"/>
    <property type="match status" value="2"/>
</dbReference>
<feature type="transmembrane region" description="Helical" evidence="6">
    <location>
        <begin position="234"/>
        <end position="254"/>
    </location>
</feature>
<evidence type="ECO:0000256" key="5">
    <source>
        <dbReference type="ARBA" id="ARBA00023136"/>
    </source>
</evidence>
<feature type="domain" description="EamA" evidence="7">
    <location>
        <begin position="144"/>
        <end position="274"/>
    </location>
</feature>
<evidence type="ECO:0000256" key="6">
    <source>
        <dbReference type="SAM" id="Phobius"/>
    </source>
</evidence>
<dbReference type="AlphaFoldDB" id="A0A6L9MYI3"/>
<dbReference type="InterPro" id="IPR050638">
    <property type="entry name" value="AA-Vitamin_Transporters"/>
</dbReference>
<evidence type="ECO:0000256" key="1">
    <source>
        <dbReference type="ARBA" id="ARBA00004141"/>
    </source>
</evidence>
<dbReference type="InterPro" id="IPR037185">
    <property type="entry name" value="EmrE-like"/>
</dbReference>
<dbReference type="EMBL" id="JAAAWP010000014">
    <property type="protein sequence ID" value="NDW23075.1"/>
    <property type="molecule type" value="Genomic_DNA"/>
</dbReference>
<feature type="transmembrane region" description="Helical" evidence="6">
    <location>
        <begin position="93"/>
        <end position="111"/>
    </location>
</feature>
<name>A0A6L9MYI3_9ALTE</name>
<reference evidence="8 9" key="1">
    <citation type="submission" date="2020-01" db="EMBL/GenBank/DDBJ databases">
        <title>Genomes of bacteria type strains.</title>
        <authorList>
            <person name="Chen J."/>
            <person name="Zhu S."/>
            <person name="Yang J."/>
        </authorList>
    </citation>
    <scope>NUCLEOTIDE SEQUENCE [LARGE SCALE GENOMIC DNA]</scope>
    <source>
        <strain evidence="8 9">LMG 22958</strain>
    </source>
</reference>
<gene>
    <name evidence="8" type="ORF">GTW09_16270</name>
</gene>
<feature type="transmembrane region" description="Helical" evidence="6">
    <location>
        <begin position="39"/>
        <end position="58"/>
    </location>
</feature>
<feature type="transmembrane region" description="Helical" evidence="6">
    <location>
        <begin position="144"/>
        <end position="162"/>
    </location>
</feature>
<dbReference type="PANTHER" id="PTHR32322">
    <property type="entry name" value="INNER MEMBRANE TRANSPORTER"/>
    <property type="match status" value="1"/>
</dbReference>
<comment type="similarity">
    <text evidence="2">Belongs to the EamA transporter family.</text>
</comment>
<accession>A0A6L9MYI3</accession>
<evidence type="ECO:0000313" key="8">
    <source>
        <dbReference type="EMBL" id="NDW23075.1"/>
    </source>
</evidence>
<feature type="transmembrane region" description="Helical" evidence="6">
    <location>
        <begin position="202"/>
        <end position="222"/>
    </location>
</feature>
<feature type="transmembrane region" description="Helical" evidence="6">
    <location>
        <begin position="260"/>
        <end position="279"/>
    </location>
</feature>
<feature type="transmembrane region" description="Helical" evidence="6">
    <location>
        <begin position="70"/>
        <end position="87"/>
    </location>
</feature>
<sequence>MSAINRQYLIAVICVLVAMITIQSGASLAKQLFQQVGVLGTITYRVGFAAIMLCLVFKPWRNKPEQLPSIVVYGLCLGGMNTAFYFAIERIPIGIAVALEFVGPLMVAIFSSKNRVDLLWAFMAIIGLVLLLPDLRAADGLDPLGFILALGAGACWAGYILFGKRTGESGSSGAIVALGMLVAAVAIVPFGIAIHFDELMNVALIPTGIGIALLSSALPYSLEMIALRKMPSQSFSILMSVEPAIAALAGFIILGELLTLWHWLAIALVISASIGTAATPKS</sequence>
<dbReference type="Proteomes" id="UP000478837">
    <property type="component" value="Unassembled WGS sequence"/>
</dbReference>
<comment type="caution">
    <text evidence="8">The sequence shown here is derived from an EMBL/GenBank/DDBJ whole genome shotgun (WGS) entry which is preliminary data.</text>
</comment>
<evidence type="ECO:0000259" key="7">
    <source>
        <dbReference type="Pfam" id="PF00892"/>
    </source>
</evidence>
<dbReference type="GO" id="GO:0016020">
    <property type="term" value="C:membrane"/>
    <property type="evidence" value="ECO:0007669"/>
    <property type="project" value="UniProtKB-SubCell"/>
</dbReference>
<keyword evidence="9" id="KW-1185">Reference proteome</keyword>
<protein>
    <submittedName>
        <fullName evidence="8">EamA family transporter</fullName>
    </submittedName>
</protein>
<evidence type="ECO:0000313" key="9">
    <source>
        <dbReference type="Proteomes" id="UP000478837"/>
    </source>
</evidence>
<dbReference type="PANTHER" id="PTHR32322:SF2">
    <property type="entry name" value="EAMA DOMAIN-CONTAINING PROTEIN"/>
    <property type="match status" value="1"/>
</dbReference>
<keyword evidence="5 6" id="KW-0472">Membrane</keyword>
<proteinExistence type="inferred from homology"/>
<evidence type="ECO:0000256" key="4">
    <source>
        <dbReference type="ARBA" id="ARBA00022989"/>
    </source>
</evidence>
<comment type="subcellular location">
    <subcellularLocation>
        <location evidence="1">Membrane</location>
        <topology evidence="1">Multi-pass membrane protein</topology>
    </subcellularLocation>
</comment>
<dbReference type="RefSeq" id="WP_163112716.1">
    <property type="nucleotide sequence ID" value="NZ_JAAAWP010000014.1"/>
</dbReference>
<feature type="transmembrane region" description="Helical" evidence="6">
    <location>
        <begin position="174"/>
        <end position="196"/>
    </location>
</feature>
<dbReference type="Pfam" id="PF00892">
    <property type="entry name" value="EamA"/>
    <property type="match status" value="2"/>
</dbReference>
<organism evidence="8 9">
    <name type="scientific">Alteromonas hispanica</name>
    <dbReference type="NCBI Taxonomy" id="315421"/>
    <lineage>
        <taxon>Bacteria</taxon>
        <taxon>Pseudomonadati</taxon>
        <taxon>Pseudomonadota</taxon>
        <taxon>Gammaproteobacteria</taxon>
        <taxon>Alteromonadales</taxon>
        <taxon>Alteromonadaceae</taxon>
        <taxon>Alteromonas/Salinimonas group</taxon>
        <taxon>Alteromonas</taxon>
    </lineage>
</organism>
<evidence type="ECO:0000256" key="3">
    <source>
        <dbReference type="ARBA" id="ARBA00022692"/>
    </source>
</evidence>
<feature type="transmembrane region" description="Helical" evidence="6">
    <location>
        <begin position="118"/>
        <end position="138"/>
    </location>
</feature>
<keyword evidence="4 6" id="KW-1133">Transmembrane helix</keyword>
<keyword evidence="3 6" id="KW-0812">Transmembrane</keyword>
<evidence type="ECO:0000256" key="2">
    <source>
        <dbReference type="ARBA" id="ARBA00007362"/>
    </source>
</evidence>
<dbReference type="InterPro" id="IPR000620">
    <property type="entry name" value="EamA_dom"/>
</dbReference>